<organism evidence="1 2">
    <name type="scientific">candidate division MSBL1 archaeon SCGC-AAA382A13</name>
    <dbReference type="NCBI Taxonomy" id="1698279"/>
    <lineage>
        <taxon>Archaea</taxon>
        <taxon>Methanobacteriati</taxon>
        <taxon>Methanobacteriota</taxon>
        <taxon>candidate division MSBL1</taxon>
    </lineage>
</organism>
<reference evidence="1 2" key="1">
    <citation type="journal article" date="2016" name="Sci. Rep.">
        <title>Metabolic traits of an uncultured archaeal lineage -MSBL1- from brine pools of the Red Sea.</title>
        <authorList>
            <person name="Mwirichia R."/>
            <person name="Alam I."/>
            <person name="Rashid M."/>
            <person name="Vinu M."/>
            <person name="Ba-Alawi W."/>
            <person name="Anthony Kamau A."/>
            <person name="Kamanda Ngugi D."/>
            <person name="Goker M."/>
            <person name="Klenk H.P."/>
            <person name="Bajic V."/>
            <person name="Stingl U."/>
        </authorList>
    </citation>
    <scope>NUCLEOTIDE SEQUENCE [LARGE SCALE GENOMIC DNA]</scope>
    <source>
        <strain evidence="1">SCGC-AAA382A13</strain>
    </source>
</reference>
<sequence length="80" mass="9581">RDNCDLVVDVGGIPRFYPKKGITLKRKGSWSWTEMLMNLIENPQGWLRDYHQRSNIETIYSTLKRDFQTRPRSRNLNRRG</sequence>
<dbReference type="AlphaFoldDB" id="A0A133VFW3"/>
<feature type="non-terminal residue" evidence="1">
    <location>
        <position position="1"/>
    </location>
</feature>
<gene>
    <name evidence="1" type="ORF">AKJ50_01180</name>
</gene>
<comment type="caution">
    <text evidence="1">The sequence shown here is derived from an EMBL/GenBank/DDBJ whole genome shotgun (WGS) entry which is preliminary data.</text>
</comment>
<dbReference type="EMBL" id="LHYD01000018">
    <property type="protein sequence ID" value="KXB05338.1"/>
    <property type="molecule type" value="Genomic_DNA"/>
</dbReference>
<accession>A0A133VFW3</accession>
<evidence type="ECO:0000313" key="2">
    <source>
        <dbReference type="Proteomes" id="UP000070311"/>
    </source>
</evidence>
<proteinExistence type="predicted"/>
<evidence type="ECO:0000313" key="1">
    <source>
        <dbReference type="EMBL" id="KXB05338.1"/>
    </source>
</evidence>
<dbReference type="Proteomes" id="UP000070311">
    <property type="component" value="Unassembled WGS sequence"/>
</dbReference>
<keyword evidence="2" id="KW-1185">Reference proteome</keyword>
<name>A0A133VFW3_9EURY</name>
<protein>
    <recommendedName>
        <fullName evidence="3">Transposase</fullName>
    </recommendedName>
</protein>
<evidence type="ECO:0008006" key="3">
    <source>
        <dbReference type="Google" id="ProtNLM"/>
    </source>
</evidence>